<dbReference type="AlphaFoldDB" id="A0A336M9U7"/>
<feature type="transmembrane region" description="Helical" evidence="6">
    <location>
        <begin position="160"/>
        <end position="180"/>
    </location>
</feature>
<keyword evidence="3 6" id="KW-0812">Transmembrane</keyword>
<dbReference type="GO" id="GO:0004252">
    <property type="term" value="F:serine-type endopeptidase activity"/>
    <property type="evidence" value="ECO:0007669"/>
    <property type="project" value="InterPro"/>
</dbReference>
<feature type="transmembrane region" description="Helical" evidence="6">
    <location>
        <begin position="220"/>
        <end position="240"/>
    </location>
</feature>
<evidence type="ECO:0000256" key="6">
    <source>
        <dbReference type="SAM" id="Phobius"/>
    </source>
</evidence>
<dbReference type="OMA" id="ERNTWET"/>
<dbReference type="InterPro" id="IPR022764">
    <property type="entry name" value="Peptidase_S54_rhomboid_dom"/>
</dbReference>
<feature type="transmembrane region" description="Helical" evidence="6">
    <location>
        <begin position="136"/>
        <end position="154"/>
    </location>
</feature>
<dbReference type="GO" id="GO:0016020">
    <property type="term" value="C:membrane"/>
    <property type="evidence" value="ECO:0007669"/>
    <property type="project" value="UniProtKB-SubCell"/>
</dbReference>
<dbReference type="SUPFAM" id="SSF144091">
    <property type="entry name" value="Rhomboid-like"/>
    <property type="match status" value="1"/>
</dbReference>
<feature type="transmembrane region" description="Helical" evidence="6">
    <location>
        <begin position="247"/>
        <end position="268"/>
    </location>
</feature>
<dbReference type="Pfam" id="PF01694">
    <property type="entry name" value="Rhomboid"/>
    <property type="match status" value="1"/>
</dbReference>
<dbReference type="EMBL" id="UFQT01000758">
    <property type="protein sequence ID" value="SSX27025.1"/>
    <property type="molecule type" value="Genomic_DNA"/>
</dbReference>
<evidence type="ECO:0000256" key="4">
    <source>
        <dbReference type="ARBA" id="ARBA00022989"/>
    </source>
</evidence>
<organism evidence="8">
    <name type="scientific">Culicoides sonorensis</name>
    <name type="common">Biting midge</name>
    <dbReference type="NCBI Taxonomy" id="179676"/>
    <lineage>
        <taxon>Eukaryota</taxon>
        <taxon>Metazoa</taxon>
        <taxon>Ecdysozoa</taxon>
        <taxon>Arthropoda</taxon>
        <taxon>Hexapoda</taxon>
        <taxon>Insecta</taxon>
        <taxon>Pterygota</taxon>
        <taxon>Neoptera</taxon>
        <taxon>Endopterygota</taxon>
        <taxon>Diptera</taxon>
        <taxon>Nematocera</taxon>
        <taxon>Chironomoidea</taxon>
        <taxon>Ceratopogonidae</taxon>
        <taxon>Ceratopogoninae</taxon>
        <taxon>Culicoides</taxon>
        <taxon>Monoculicoides</taxon>
    </lineage>
</organism>
<feature type="domain" description="Peptidase S54 rhomboid" evidence="7">
    <location>
        <begin position="98"/>
        <end position="240"/>
    </location>
</feature>
<keyword evidence="5 6" id="KW-0472">Membrane</keyword>
<accession>A0A336M9U7</accession>
<keyword evidence="4 6" id="KW-1133">Transmembrane helix</keyword>
<evidence type="ECO:0000256" key="5">
    <source>
        <dbReference type="ARBA" id="ARBA00023136"/>
    </source>
</evidence>
<dbReference type="InterPro" id="IPR035952">
    <property type="entry name" value="Rhomboid-like_sf"/>
</dbReference>
<dbReference type="InterPro" id="IPR051739">
    <property type="entry name" value="Rhomboid_IM_Serine_Proteases"/>
</dbReference>
<feature type="transmembrane region" description="Helical" evidence="6">
    <location>
        <begin position="60"/>
        <end position="79"/>
    </location>
</feature>
<reference evidence="8" key="1">
    <citation type="submission" date="2018-07" db="EMBL/GenBank/DDBJ databases">
        <authorList>
            <person name="Quirk P.G."/>
            <person name="Krulwich T.A."/>
        </authorList>
    </citation>
    <scope>NUCLEOTIDE SEQUENCE</scope>
</reference>
<evidence type="ECO:0000256" key="3">
    <source>
        <dbReference type="ARBA" id="ARBA00022692"/>
    </source>
</evidence>
<evidence type="ECO:0000256" key="2">
    <source>
        <dbReference type="ARBA" id="ARBA00009045"/>
    </source>
</evidence>
<dbReference type="PANTHER" id="PTHR45840:SF10">
    <property type="entry name" value="RHOMBOID PROTEASE"/>
    <property type="match status" value="1"/>
</dbReference>
<evidence type="ECO:0000313" key="8">
    <source>
        <dbReference type="EMBL" id="SSX27025.1"/>
    </source>
</evidence>
<proteinExistence type="inferred from homology"/>
<evidence type="ECO:0000259" key="7">
    <source>
        <dbReference type="Pfam" id="PF01694"/>
    </source>
</evidence>
<dbReference type="VEuPathDB" id="VectorBase:CSON014096"/>
<comment type="similarity">
    <text evidence="2">Belongs to the peptidase S54 family.</text>
</comment>
<dbReference type="PANTHER" id="PTHR45840">
    <property type="entry name" value="RHOMBOID-RELATED PROTEIN"/>
    <property type="match status" value="1"/>
</dbReference>
<feature type="transmembrane region" description="Helical" evidence="6">
    <location>
        <begin position="99"/>
        <end position="124"/>
    </location>
</feature>
<sequence>MVNYNMIFHHLGSNTLNENQKSKEMKNFNKVPLIDSDCEDPKNLKVFENENCASRKIKNLTVPYAMIVISLIQLGLHLLQNKYNLHDDLAFIPSKRYQVWRYITYMFIHIDALHLASNILLQIISGSVLEGDQGRLRVLLVYLGGVLSGSLGWSNGNLDIIGASAGSYALFFSQIPQTLLNHSTIKYFRTRIIYLVLSIISASLYEGYKILFDNEQLHEIAISSHLFGCIGGIIIGFVIYENSHRIVRYTFAFALFYVFTFGIIYNIYVII</sequence>
<name>A0A336M9U7_CULSO</name>
<dbReference type="Gene3D" id="1.20.1540.10">
    <property type="entry name" value="Rhomboid-like"/>
    <property type="match status" value="1"/>
</dbReference>
<protein>
    <submittedName>
        <fullName evidence="8">CSON014096 protein</fullName>
    </submittedName>
</protein>
<comment type="subcellular location">
    <subcellularLocation>
        <location evidence="1">Membrane</location>
        <topology evidence="1">Multi-pass membrane protein</topology>
    </subcellularLocation>
</comment>
<feature type="transmembrane region" description="Helical" evidence="6">
    <location>
        <begin position="192"/>
        <end position="208"/>
    </location>
</feature>
<gene>
    <name evidence="8" type="primary">CSON014096</name>
</gene>
<evidence type="ECO:0000256" key="1">
    <source>
        <dbReference type="ARBA" id="ARBA00004141"/>
    </source>
</evidence>